<dbReference type="AlphaFoldDB" id="A0A1W6MUG6"/>
<comment type="similarity">
    <text evidence="2">Belongs to the TMEM175 family.</text>
</comment>
<dbReference type="GO" id="GO:0015252">
    <property type="term" value="F:proton channel activity"/>
    <property type="evidence" value="ECO:0007669"/>
    <property type="project" value="InterPro"/>
</dbReference>
<evidence type="ECO:0000256" key="4">
    <source>
        <dbReference type="ARBA" id="ARBA00022538"/>
    </source>
</evidence>
<name>A0A1W6MUG6_9HYPH</name>
<protein>
    <recommendedName>
        <fullName evidence="16">DUF1211 domain-containing membrane protein</fullName>
    </recommendedName>
</protein>
<gene>
    <name evidence="14" type="ORF">B1812_09380</name>
</gene>
<dbReference type="GO" id="GO:0005267">
    <property type="term" value="F:potassium channel activity"/>
    <property type="evidence" value="ECO:0007669"/>
    <property type="project" value="UniProtKB-KW"/>
</dbReference>
<keyword evidence="11" id="KW-0407">Ion channel</keyword>
<keyword evidence="8 13" id="KW-1133">Transmembrane helix</keyword>
<dbReference type="PANTHER" id="PTHR31462:SF5">
    <property type="entry name" value="ENDOSOMAL_LYSOSOMAL PROTON CHANNEL TMEM175"/>
    <property type="match status" value="1"/>
</dbReference>
<keyword evidence="6" id="KW-0631">Potassium channel</keyword>
<evidence type="ECO:0008006" key="16">
    <source>
        <dbReference type="Google" id="ProtNLM"/>
    </source>
</evidence>
<feature type="transmembrane region" description="Helical" evidence="13">
    <location>
        <begin position="147"/>
        <end position="180"/>
    </location>
</feature>
<evidence type="ECO:0000256" key="5">
    <source>
        <dbReference type="ARBA" id="ARBA00022692"/>
    </source>
</evidence>
<keyword evidence="4" id="KW-0633">Potassium transport</keyword>
<evidence type="ECO:0000256" key="8">
    <source>
        <dbReference type="ARBA" id="ARBA00022989"/>
    </source>
</evidence>
<organism evidence="14 15">
    <name type="scientific">Methylocystis bryophila</name>
    <dbReference type="NCBI Taxonomy" id="655015"/>
    <lineage>
        <taxon>Bacteria</taxon>
        <taxon>Pseudomonadati</taxon>
        <taxon>Pseudomonadota</taxon>
        <taxon>Alphaproteobacteria</taxon>
        <taxon>Hyphomicrobiales</taxon>
        <taxon>Methylocystaceae</taxon>
        <taxon>Methylocystis</taxon>
    </lineage>
</organism>
<keyword evidence="10 13" id="KW-0472">Membrane</keyword>
<dbReference type="GO" id="GO:0016020">
    <property type="term" value="C:membrane"/>
    <property type="evidence" value="ECO:0007669"/>
    <property type="project" value="UniProtKB-SubCell"/>
</dbReference>
<evidence type="ECO:0000256" key="9">
    <source>
        <dbReference type="ARBA" id="ARBA00023065"/>
    </source>
</evidence>
<dbReference type="OrthoDB" id="7626281at2"/>
<keyword evidence="3" id="KW-0813">Transport</keyword>
<sequence length="194" mass="21028">MRTERLTAFSDGVLAIIITIMVLELKAPHDASWEALQPLAPTFLAYALSFAYVAIYWNNHHHLLHAARFVTGAILWANTTLLFCLSLVPFSTAWLSETHFASAPAALYGVTLLAPAIAYFLLSRLLIAAGALAPKVVEAIGKDWKALISIAFYLAGIAASLVSPYAAVVLYALVAVMWFIPDRRIEGRLTAGGE</sequence>
<evidence type="ECO:0000256" key="2">
    <source>
        <dbReference type="ARBA" id="ARBA00006920"/>
    </source>
</evidence>
<keyword evidence="7" id="KW-0630">Potassium</keyword>
<comment type="catalytic activity">
    <reaction evidence="12">
        <text>K(+)(in) = K(+)(out)</text>
        <dbReference type="Rhea" id="RHEA:29463"/>
        <dbReference type="ChEBI" id="CHEBI:29103"/>
    </reaction>
</comment>
<evidence type="ECO:0000256" key="12">
    <source>
        <dbReference type="ARBA" id="ARBA00034430"/>
    </source>
</evidence>
<evidence type="ECO:0000256" key="10">
    <source>
        <dbReference type="ARBA" id="ARBA00023136"/>
    </source>
</evidence>
<dbReference type="InterPro" id="IPR010617">
    <property type="entry name" value="TMEM175-like"/>
</dbReference>
<evidence type="ECO:0000256" key="1">
    <source>
        <dbReference type="ARBA" id="ARBA00004141"/>
    </source>
</evidence>
<dbReference type="EMBL" id="CP019948">
    <property type="protein sequence ID" value="ARN81258.1"/>
    <property type="molecule type" value="Genomic_DNA"/>
</dbReference>
<evidence type="ECO:0000256" key="6">
    <source>
        <dbReference type="ARBA" id="ARBA00022826"/>
    </source>
</evidence>
<dbReference type="RefSeq" id="WP_085771350.1">
    <property type="nucleotide sequence ID" value="NZ_AP027149.1"/>
</dbReference>
<feature type="transmembrane region" description="Helical" evidence="13">
    <location>
        <begin position="6"/>
        <end position="23"/>
    </location>
</feature>
<evidence type="ECO:0000256" key="13">
    <source>
        <dbReference type="SAM" id="Phobius"/>
    </source>
</evidence>
<evidence type="ECO:0000256" key="11">
    <source>
        <dbReference type="ARBA" id="ARBA00023303"/>
    </source>
</evidence>
<proteinExistence type="inferred from homology"/>
<feature type="transmembrane region" description="Helical" evidence="13">
    <location>
        <begin position="35"/>
        <end position="57"/>
    </location>
</feature>
<keyword evidence="15" id="KW-1185">Reference proteome</keyword>
<feature type="transmembrane region" description="Helical" evidence="13">
    <location>
        <begin position="107"/>
        <end position="127"/>
    </location>
</feature>
<dbReference type="PANTHER" id="PTHR31462">
    <property type="entry name" value="ENDOSOMAL/LYSOSOMAL POTASSIUM CHANNEL TMEM175"/>
    <property type="match status" value="1"/>
</dbReference>
<evidence type="ECO:0000313" key="14">
    <source>
        <dbReference type="EMBL" id="ARN81258.1"/>
    </source>
</evidence>
<keyword evidence="5 13" id="KW-0812">Transmembrane</keyword>
<keyword evidence="9" id="KW-0406">Ion transport</keyword>
<reference evidence="14 15" key="1">
    <citation type="submission" date="2017-02" db="EMBL/GenBank/DDBJ databases">
        <authorList>
            <person name="Peterson S.W."/>
        </authorList>
    </citation>
    <scope>NUCLEOTIDE SEQUENCE [LARGE SCALE GENOMIC DNA]</scope>
    <source>
        <strain evidence="14 15">S285</strain>
    </source>
</reference>
<dbReference type="KEGG" id="mbry:B1812_09380"/>
<dbReference type="Proteomes" id="UP000193978">
    <property type="component" value="Chromosome"/>
</dbReference>
<evidence type="ECO:0000313" key="15">
    <source>
        <dbReference type="Proteomes" id="UP000193978"/>
    </source>
</evidence>
<feature type="transmembrane region" description="Helical" evidence="13">
    <location>
        <begin position="69"/>
        <end position="95"/>
    </location>
</feature>
<accession>A0A1W6MUG6</accession>
<evidence type="ECO:0000256" key="3">
    <source>
        <dbReference type="ARBA" id="ARBA00022448"/>
    </source>
</evidence>
<evidence type="ECO:0000256" key="7">
    <source>
        <dbReference type="ARBA" id="ARBA00022958"/>
    </source>
</evidence>
<comment type="subcellular location">
    <subcellularLocation>
        <location evidence="1">Membrane</location>
        <topology evidence="1">Multi-pass membrane protein</topology>
    </subcellularLocation>
</comment>
<dbReference type="Pfam" id="PF06736">
    <property type="entry name" value="TMEM175"/>
    <property type="match status" value="1"/>
</dbReference>